<name>A0A151MS30_ALLMI</name>
<protein>
    <submittedName>
        <fullName evidence="2">Uncharacterized protein</fullName>
    </submittedName>
</protein>
<evidence type="ECO:0000313" key="2">
    <source>
        <dbReference type="EMBL" id="KYO27336.1"/>
    </source>
</evidence>
<dbReference type="Proteomes" id="UP000050525">
    <property type="component" value="Unassembled WGS sequence"/>
</dbReference>
<dbReference type="AlphaFoldDB" id="A0A151MS30"/>
<accession>A0A151MS30</accession>
<gene>
    <name evidence="2" type="ORF">Y1Q_0021256</name>
</gene>
<evidence type="ECO:0000313" key="3">
    <source>
        <dbReference type="Proteomes" id="UP000050525"/>
    </source>
</evidence>
<dbReference type="EMBL" id="AKHW03005226">
    <property type="protein sequence ID" value="KYO27336.1"/>
    <property type="molecule type" value="Genomic_DNA"/>
</dbReference>
<keyword evidence="3" id="KW-1185">Reference proteome</keyword>
<sequence>MLWLLAKLCAAGSAPLLQEDNRKEKKKQPQVPPPHNFPQKVVETPCHKNVKKVRRRDLPGDNEETTPSQGDSNPASIAANWIAAIGFTENKQADF</sequence>
<organism evidence="2 3">
    <name type="scientific">Alligator mississippiensis</name>
    <name type="common">American alligator</name>
    <dbReference type="NCBI Taxonomy" id="8496"/>
    <lineage>
        <taxon>Eukaryota</taxon>
        <taxon>Metazoa</taxon>
        <taxon>Chordata</taxon>
        <taxon>Craniata</taxon>
        <taxon>Vertebrata</taxon>
        <taxon>Euteleostomi</taxon>
        <taxon>Archelosauria</taxon>
        <taxon>Archosauria</taxon>
        <taxon>Crocodylia</taxon>
        <taxon>Alligatoridae</taxon>
        <taxon>Alligatorinae</taxon>
        <taxon>Alligator</taxon>
    </lineage>
</organism>
<feature type="compositionally biased region" description="Polar residues" evidence="1">
    <location>
        <begin position="65"/>
        <end position="75"/>
    </location>
</feature>
<proteinExistence type="predicted"/>
<feature type="region of interest" description="Disordered" evidence="1">
    <location>
        <begin position="15"/>
        <end position="77"/>
    </location>
</feature>
<comment type="caution">
    <text evidence="2">The sequence shown here is derived from an EMBL/GenBank/DDBJ whole genome shotgun (WGS) entry which is preliminary data.</text>
</comment>
<evidence type="ECO:0000256" key="1">
    <source>
        <dbReference type="SAM" id="MobiDB-lite"/>
    </source>
</evidence>
<reference evidence="2 3" key="1">
    <citation type="journal article" date="2012" name="Genome Biol.">
        <title>Sequencing three crocodilian genomes to illuminate the evolution of archosaurs and amniotes.</title>
        <authorList>
            <person name="St John J.A."/>
            <person name="Braun E.L."/>
            <person name="Isberg S.R."/>
            <person name="Miles L.G."/>
            <person name="Chong A.Y."/>
            <person name="Gongora J."/>
            <person name="Dalzell P."/>
            <person name="Moran C."/>
            <person name="Bed'hom B."/>
            <person name="Abzhanov A."/>
            <person name="Burgess S.C."/>
            <person name="Cooksey A.M."/>
            <person name="Castoe T.A."/>
            <person name="Crawford N.G."/>
            <person name="Densmore L.D."/>
            <person name="Drew J.C."/>
            <person name="Edwards S.V."/>
            <person name="Faircloth B.C."/>
            <person name="Fujita M.K."/>
            <person name="Greenwold M.J."/>
            <person name="Hoffmann F.G."/>
            <person name="Howard J.M."/>
            <person name="Iguchi T."/>
            <person name="Janes D.E."/>
            <person name="Khan S.Y."/>
            <person name="Kohno S."/>
            <person name="de Koning A.J."/>
            <person name="Lance S.L."/>
            <person name="McCarthy F.M."/>
            <person name="McCormack J.E."/>
            <person name="Merchant M.E."/>
            <person name="Peterson D.G."/>
            <person name="Pollock D.D."/>
            <person name="Pourmand N."/>
            <person name="Raney B.J."/>
            <person name="Roessler K.A."/>
            <person name="Sanford J.R."/>
            <person name="Sawyer R.H."/>
            <person name="Schmidt C.J."/>
            <person name="Triplett E.W."/>
            <person name="Tuberville T.D."/>
            <person name="Venegas-Anaya M."/>
            <person name="Howard J.T."/>
            <person name="Jarvis E.D."/>
            <person name="Guillette L.J.Jr."/>
            <person name="Glenn T.C."/>
            <person name="Green R.E."/>
            <person name="Ray D.A."/>
        </authorList>
    </citation>
    <scope>NUCLEOTIDE SEQUENCE [LARGE SCALE GENOMIC DNA]</scope>
    <source>
        <strain evidence="2">KSC_2009_1</strain>
    </source>
</reference>